<organism evidence="1 2">
    <name type="scientific">Morella rubra</name>
    <name type="common">Chinese bayberry</name>
    <dbReference type="NCBI Taxonomy" id="262757"/>
    <lineage>
        <taxon>Eukaryota</taxon>
        <taxon>Viridiplantae</taxon>
        <taxon>Streptophyta</taxon>
        <taxon>Embryophyta</taxon>
        <taxon>Tracheophyta</taxon>
        <taxon>Spermatophyta</taxon>
        <taxon>Magnoliopsida</taxon>
        <taxon>eudicotyledons</taxon>
        <taxon>Gunneridae</taxon>
        <taxon>Pentapetalae</taxon>
        <taxon>rosids</taxon>
        <taxon>fabids</taxon>
        <taxon>Fagales</taxon>
        <taxon>Myricaceae</taxon>
        <taxon>Morella</taxon>
    </lineage>
</organism>
<comment type="caution">
    <text evidence="1">The sequence shown here is derived from an EMBL/GenBank/DDBJ whole genome shotgun (WGS) entry which is preliminary data.</text>
</comment>
<evidence type="ECO:0000313" key="1">
    <source>
        <dbReference type="EMBL" id="KAB1223990.1"/>
    </source>
</evidence>
<protein>
    <submittedName>
        <fullName evidence="1">Uncharacterized protein</fullName>
    </submittedName>
</protein>
<evidence type="ECO:0000313" key="2">
    <source>
        <dbReference type="Proteomes" id="UP000516437"/>
    </source>
</evidence>
<accession>A0A6A1WME2</accession>
<gene>
    <name evidence="1" type="ORF">CJ030_MR2G006067</name>
</gene>
<dbReference type="OrthoDB" id="1937322at2759"/>
<dbReference type="Proteomes" id="UP000516437">
    <property type="component" value="Chromosome 2"/>
</dbReference>
<proteinExistence type="predicted"/>
<name>A0A6A1WME2_9ROSI</name>
<sequence length="158" mass="18519">MAPNFFLFEVAACDWPCLNLPLISLRPSLEYVDWPGVRRCLRTQYINELRYEIASEGDDKGDTDIADDDRGTFWTSLKDKLRVAASAYMEYKFLSVMDEVKKLSEPAWKYLNDIDPRQWSRAYFNPDVKSDLLINNLTKCFNSYILKARDKPITRCLR</sequence>
<dbReference type="EMBL" id="RXIC02000020">
    <property type="protein sequence ID" value="KAB1223990.1"/>
    <property type="molecule type" value="Genomic_DNA"/>
</dbReference>
<keyword evidence="2" id="KW-1185">Reference proteome</keyword>
<reference evidence="1 2" key="1">
    <citation type="journal article" date="2019" name="Plant Biotechnol. J.">
        <title>The red bayberry genome and genetic basis of sex determination.</title>
        <authorList>
            <person name="Jia H.M."/>
            <person name="Jia H.J."/>
            <person name="Cai Q.L."/>
            <person name="Wang Y."/>
            <person name="Zhao H.B."/>
            <person name="Yang W.F."/>
            <person name="Wang G.Y."/>
            <person name="Li Y.H."/>
            <person name="Zhan D.L."/>
            <person name="Shen Y.T."/>
            <person name="Niu Q.F."/>
            <person name="Chang L."/>
            <person name="Qiu J."/>
            <person name="Zhao L."/>
            <person name="Xie H.B."/>
            <person name="Fu W.Y."/>
            <person name="Jin J."/>
            <person name="Li X.W."/>
            <person name="Jiao Y."/>
            <person name="Zhou C.C."/>
            <person name="Tu T."/>
            <person name="Chai C.Y."/>
            <person name="Gao J.L."/>
            <person name="Fan L.J."/>
            <person name="van de Weg E."/>
            <person name="Wang J.Y."/>
            <person name="Gao Z.S."/>
        </authorList>
    </citation>
    <scope>NUCLEOTIDE SEQUENCE [LARGE SCALE GENOMIC DNA]</scope>
    <source>
        <tissue evidence="1">Leaves</tissue>
    </source>
</reference>
<dbReference type="AlphaFoldDB" id="A0A6A1WME2"/>